<reference evidence="2" key="3">
    <citation type="journal article" date="2019" name="G3 (Bethesda)">
        <title>Hybrid Assembly of the Genome of the Entomopathogenic Nematode Steinernema carpocapsae Identifies the X-Chromosome.</title>
        <authorList>
            <person name="Serra L."/>
            <person name="Macchietto M."/>
            <person name="Macias-Munoz A."/>
            <person name="McGill C.J."/>
            <person name="Rodriguez I.M."/>
            <person name="Rodriguez B."/>
            <person name="Murad R."/>
            <person name="Mortazavi A."/>
        </authorList>
    </citation>
    <scope>NUCLEOTIDE SEQUENCE</scope>
    <source>
        <strain evidence="2">ALL</strain>
    </source>
</reference>
<dbReference type="AlphaFoldDB" id="A0A4U5P8A1"/>
<reference evidence="2" key="2">
    <citation type="journal article" date="2015" name="Genome Biol.">
        <title>Comparative genomics of Steinernema reveals deeply conserved gene regulatory networks.</title>
        <authorList>
            <person name="Dillman A.R."/>
            <person name="Macchietto M."/>
            <person name="Porter C.F."/>
            <person name="Rogers A."/>
            <person name="Williams B."/>
            <person name="Antoshechkin I."/>
            <person name="Lee M.M."/>
            <person name="Goodwin Z."/>
            <person name="Lu X."/>
            <person name="Lewis E.E."/>
            <person name="Goodrich-Blair H."/>
            <person name="Stock S.P."/>
            <person name="Adams B.J."/>
            <person name="Sternberg P.W."/>
            <person name="Mortazavi A."/>
        </authorList>
    </citation>
    <scope>NUCLEOTIDE SEQUENCE [LARGE SCALE GENOMIC DNA]</scope>
    <source>
        <strain evidence="2">ALL</strain>
    </source>
</reference>
<evidence type="ECO:0000259" key="1">
    <source>
        <dbReference type="PROSITE" id="PS50870"/>
    </source>
</evidence>
<dbReference type="PANTHER" id="PTHR10164:SF4">
    <property type="entry name" value="GH23156P"/>
    <property type="match status" value="1"/>
</dbReference>
<reference evidence="2" key="1">
    <citation type="submission" date="2013-11" db="EMBL/GenBank/DDBJ databases">
        <authorList>
            <person name="Sternberg P."/>
            <person name="Dillman A."/>
            <person name="Macchietto M."/>
        </authorList>
    </citation>
    <scope>NUCLEOTIDE SEQUENCE</scope>
    <source>
        <strain evidence="2">ALL</strain>
    </source>
</reference>
<organism evidence="2">
    <name type="scientific">Steinernema carpocapsae</name>
    <name type="common">Entomopathogenic nematode</name>
    <dbReference type="NCBI Taxonomy" id="34508"/>
    <lineage>
        <taxon>Eukaryota</taxon>
        <taxon>Metazoa</taxon>
        <taxon>Ecdysozoa</taxon>
        <taxon>Nematoda</taxon>
        <taxon>Chromadorea</taxon>
        <taxon>Rhabditida</taxon>
        <taxon>Tylenchina</taxon>
        <taxon>Panagrolaimomorpha</taxon>
        <taxon>Strongyloidoidea</taxon>
        <taxon>Steinernematidae</taxon>
        <taxon>Steinernema</taxon>
    </lineage>
</organism>
<dbReference type="GO" id="GO:0051049">
    <property type="term" value="P:regulation of transport"/>
    <property type="evidence" value="ECO:0007669"/>
    <property type="project" value="TreeGrafter"/>
</dbReference>
<dbReference type="InterPro" id="IPR024114">
    <property type="entry name" value="Islet_autoAg_Ica1/Ica1-like"/>
</dbReference>
<dbReference type="Gene3D" id="1.20.1270.60">
    <property type="entry name" value="Arfaptin homology (AH) domain/BAR domain"/>
    <property type="match status" value="1"/>
</dbReference>
<feature type="domain" description="AH" evidence="1">
    <location>
        <begin position="67"/>
        <end position="115"/>
    </location>
</feature>
<dbReference type="GO" id="GO:0019904">
    <property type="term" value="F:protein domain specific binding"/>
    <property type="evidence" value="ECO:0007669"/>
    <property type="project" value="InterPro"/>
</dbReference>
<dbReference type="PANTHER" id="PTHR10164">
    <property type="entry name" value="ISLET CELL AUTOANTIGEN 1"/>
    <property type="match status" value="1"/>
</dbReference>
<dbReference type="InterPro" id="IPR027267">
    <property type="entry name" value="AH/BAR_dom_sf"/>
</dbReference>
<dbReference type="OrthoDB" id="2126778at2759"/>
<evidence type="ECO:0000313" key="2">
    <source>
        <dbReference type="EMBL" id="TKR92173.1"/>
    </source>
</evidence>
<dbReference type="PROSITE" id="PS50870">
    <property type="entry name" value="AH"/>
    <property type="match status" value="1"/>
</dbReference>
<dbReference type="InterPro" id="IPR010504">
    <property type="entry name" value="AH_dom"/>
</dbReference>
<dbReference type="SUPFAM" id="SSF103657">
    <property type="entry name" value="BAR/IMD domain-like"/>
    <property type="match status" value="1"/>
</dbReference>
<sequence>MDLSRMDSMYTNMTSFYESSTSGLNFDRFTDEIMNDSTVARLRQQYWTAKQLIRTKLGRKEDEHLLASDAEFDAKLSLFYSVRDTTQNMLACIEDYHHYLTEVCQRENDFGVFLK</sequence>
<dbReference type="STRING" id="34508.A0A4U5P8A1"/>
<protein>
    <recommendedName>
        <fullName evidence="1">AH domain-containing protein</fullName>
    </recommendedName>
</protein>
<dbReference type="GO" id="GO:0005794">
    <property type="term" value="C:Golgi apparatus"/>
    <property type="evidence" value="ECO:0007669"/>
    <property type="project" value="TreeGrafter"/>
</dbReference>
<gene>
    <name evidence="2" type="ORF">L596_006878</name>
</gene>
<accession>A0A4U5P8A1</accession>
<dbReference type="Pfam" id="PF06456">
    <property type="entry name" value="Arfaptin"/>
    <property type="match status" value="1"/>
</dbReference>
<proteinExistence type="predicted"/>
<name>A0A4U5P8A1_STECR</name>
<comment type="caution">
    <text evidence="2">The sequence shown here is derived from an EMBL/GenBank/DDBJ whole genome shotgun (WGS) entry which is preliminary data.</text>
</comment>
<dbReference type="EMBL" id="AZBU02000002">
    <property type="protein sequence ID" value="TKR92173.1"/>
    <property type="molecule type" value="Genomic_DNA"/>
</dbReference>